<feature type="transmembrane region" description="Helical" evidence="9">
    <location>
        <begin position="95"/>
        <end position="112"/>
    </location>
</feature>
<dbReference type="RefSeq" id="WP_283401006.1">
    <property type="nucleotide sequence ID" value="NZ_FXUB01000005.1"/>
</dbReference>
<keyword evidence="4 8" id="KW-1133">Transmembrane helix</keyword>
<keyword evidence="3" id="KW-0677">Repeat</keyword>
<feature type="transmembrane region" description="Helical" evidence="9">
    <location>
        <begin position="133"/>
        <end position="153"/>
    </location>
</feature>
<dbReference type="Proteomes" id="UP001157911">
    <property type="component" value="Unassembled WGS sequence"/>
</dbReference>
<dbReference type="Gene3D" id="3.10.580.10">
    <property type="entry name" value="CBS-domain"/>
    <property type="match status" value="1"/>
</dbReference>
<evidence type="ECO:0000256" key="2">
    <source>
        <dbReference type="ARBA" id="ARBA00022692"/>
    </source>
</evidence>
<organism evidence="12 13">
    <name type="scientific">Desulfurobacterium pacificum</name>
    <dbReference type="NCBI Taxonomy" id="240166"/>
    <lineage>
        <taxon>Bacteria</taxon>
        <taxon>Pseudomonadati</taxon>
        <taxon>Aquificota</taxon>
        <taxon>Aquificia</taxon>
        <taxon>Desulfurobacteriales</taxon>
        <taxon>Desulfurobacteriaceae</taxon>
        <taxon>Desulfurobacterium</taxon>
    </lineage>
</organism>
<keyword evidence="5 7" id="KW-0129">CBS domain</keyword>
<dbReference type="CDD" id="cd04590">
    <property type="entry name" value="CBS_pair_CorC_HlyC_assoc"/>
    <property type="match status" value="1"/>
</dbReference>
<dbReference type="Pfam" id="PF01595">
    <property type="entry name" value="CNNM"/>
    <property type="match status" value="1"/>
</dbReference>
<dbReference type="InterPro" id="IPR000644">
    <property type="entry name" value="CBS_dom"/>
</dbReference>
<dbReference type="SMART" id="SM01091">
    <property type="entry name" value="CorC_HlyC"/>
    <property type="match status" value="1"/>
</dbReference>
<evidence type="ECO:0000256" key="9">
    <source>
        <dbReference type="SAM" id="Phobius"/>
    </source>
</evidence>
<evidence type="ECO:0000256" key="8">
    <source>
        <dbReference type="PROSITE-ProRule" id="PRU01193"/>
    </source>
</evidence>
<dbReference type="SUPFAM" id="SSF54631">
    <property type="entry name" value="CBS-domain pair"/>
    <property type="match status" value="1"/>
</dbReference>
<keyword evidence="6 8" id="KW-0472">Membrane</keyword>
<dbReference type="PANTHER" id="PTHR22777:SF17">
    <property type="entry name" value="UPF0053 PROTEIN SLL0260"/>
    <property type="match status" value="1"/>
</dbReference>
<dbReference type="InterPro" id="IPR016169">
    <property type="entry name" value="FAD-bd_PCMH_sub2"/>
</dbReference>
<protein>
    <submittedName>
        <fullName evidence="12">Hemolysin, contains CBS domains</fullName>
    </submittedName>
</protein>
<feature type="domain" description="CNNM transmembrane" evidence="11">
    <location>
        <begin position="1"/>
        <end position="189"/>
    </location>
</feature>
<dbReference type="InterPro" id="IPR046342">
    <property type="entry name" value="CBS_dom_sf"/>
</dbReference>
<evidence type="ECO:0000256" key="6">
    <source>
        <dbReference type="ARBA" id="ARBA00023136"/>
    </source>
</evidence>
<dbReference type="PROSITE" id="PS51846">
    <property type="entry name" value="CNNM"/>
    <property type="match status" value="1"/>
</dbReference>
<evidence type="ECO:0000256" key="1">
    <source>
        <dbReference type="ARBA" id="ARBA00004141"/>
    </source>
</evidence>
<name>A0ABY1NTK4_9BACT</name>
<comment type="subcellular location">
    <subcellularLocation>
        <location evidence="1">Membrane</location>
        <topology evidence="1">Multi-pass membrane protein</topology>
    </subcellularLocation>
</comment>
<dbReference type="InterPro" id="IPR036318">
    <property type="entry name" value="FAD-bd_PCMH-like_sf"/>
</dbReference>
<evidence type="ECO:0000259" key="11">
    <source>
        <dbReference type="PROSITE" id="PS51846"/>
    </source>
</evidence>
<feature type="domain" description="CBS" evidence="10">
    <location>
        <begin position="208"/>
        <end position="267"/>
    </location>
</feature>
<sequence>MESSSSYYLILPILIILSGLFSASETAFFSLNTLRLERLAKEGNKKAKEILKLLQNPAELIATILIGNEIVNIAIASTSTVMFTKLFGEEKGTTLAIPITVITLLIFGEVTPKTLAIKYGEKYAFFILKFIKFVKYVIFPIRIILVTFASLILKPFGVQLFNKPSAITDEEFLILVSEGAKEGTIAEEEKELIDRTLDLGETDVKEIMTPKHKIFAISEDTPVKEAIEKIRKTKFSRIPIFKDSIDQITGILYTRKILPLTLSPQDLTKPVKHFADKPFFVPEFQTIDRLLEEMQRRKKHMAIVIDEYGNTAGIVTLDDILNEIVGTIPDDKREEEVKRIASDKFIFNGETPIEEVIETLSLKEDEILDEVDTLAGLIMALTKEIPKEGSTITYQGYTFKVIETEGNRIKKILVEKAK</sequence>
<dbReference type="CDD" id="cd02205">
    <property type="entry name" value="CBS_pair_SF"/>
    <property type="match status" value="1"/>
</dbReference>
<dbReference type="Gene3D" id="3.30.465.10">
    <property type="match status" value="1"/>
</dbReference>
<evidence type="ECO:0000313" key="13">
    <source>
        <dbReference type="Proteomes" id="UP001157911"/>
    </source>
</evidence>
<evidence type="ECO:0000256" key="7">
    <source>
        <dbReference type="PROSITE-ProRule" id="PRU00703"/>
    </source>
</evidence>
<dbReference type="PANTHER" id="PTHR22777">
    <property type="entry name" value="HEMOLYSIN-RELATED"/>
    <property type="match status" value="1"/>
</dbReference>
<feature type="domain" description="CBS" evidence="10">
    <location>
        <begin position="274"/>
        <end position="332"/>
    </location>
</feature>
<accession>A0ABY1NTK4</accession>
<keyword evidence="13" id="KW-1185">Reference proteome</keyword>
<feature type="transmembrane region" description="Helical" evidence="9">
    <location>
        <begin position="60"/>
        <end position="83"/>
    </location>
</feature>
<proteinExistence type="predicted"/>
<comment type="caution">
    <text evidence="12">The sequence shown here is derived from an EMBL/GenBank/DDBJ whole genome shotgun (WGS) entry which is preliminary data.</text>
</comment>
<dbReference type="SUPFAM" id="SSF56176">
    <property type="entry name" value="FAD-binding/transporter-associated domain-like"/>
    <property type="match status" value="1"/>
</dbReference>
<evidence type="ECO:0000259" key="10">
    <source>
        <dbReference type="PROSITE" id="PS51371"/>
    </source>
</evidence>
<dbReference type="SMART" id="SM00116">
    <property type="entry name" value="CBS"/>
    <property type="match status" value="2"/>
</dbReference>
<evidence type="ECO:0000256" key="5">
    <source>
        <dbReference type="ARBA" id="ARBA00023122"/>
    </source>
</evidence>
<dbReference type="Pfam" id="PF00571">
    <property type="entry name" value="CBS"/>
    <property type="match status" value="2"/>
</dbReference>
<keyword evidence="2 8" id="KW-0812">Transmembrane</keyword>
<dbReference type="InterPro" id="IPR005170">
    <property type="entry name" value="Transptr-assoc_dom"/>
</dbReference>
<reference evidence="12 13" key="1">
    <citation type="submission" date="2017-05" db="EMBL/GenBank/DDBJ databases">
        <authorList>
            <person name="Varghese N."/>
            <person name="Submissions S."/>
        </authorList>
    </citation>
    <scope>NUCLEOTIDE SEQUENCE [LARGE SCALE GENOMIC DNA]</scope>
    <source>
        <strain evidence="12 13">DSM 15522</strain>
    </source>
</reference>
<dbReference type="PROSITE" id="PS51371">
    <property type="entry name" value="CBS"/>
    <property type="match status" value="2"/>
</dbReference>
<feature type="transmembrane region" description="Helical" evidence="9">
    <location>
        <begin position="6"/>
        <end position="31"/>
    </location>
</feature>
<evidence type="ECO:0000256" key="3">
    <source>
        <dbReference type="ARBA" id="ARBA00022737"/>
    </source>
</evidence>
<gene>
    <name evidence="12" type="ORF">SAMN06265339_1564</name>
</gene>
<dbReference type="InterPro" id="IPR002550">
    <property type="entry name" value="CNNM"/>
</dbReference>
<dbReference type="Pfam" id="PF03471">
    <property type="entry name" value="CorC_HlyC"/>
    <property type="match status" value="1"/>
</dbReference>
<evidence type="ECO:0000313" key="12">
    <source>
        <dbReference type="EMBL" id="SMP17823.1"/>
    </source>
</evidence>
<dbReference type="EMBL" id="FXUB01000005">
    <property type="protein sequence ID" value="SMP17823.1"/>
    <property type="molecule type" value="Genomic_DNA"/>
</dbReference>
<evidence type="ECO:0000256" key="4">
    <source>
        <dbReference type="ARBA" id="ARBA00022989"/>
    </source>
</evidence>
<dbReference type="InterPro" id="IPR044751">
    <property type="entry name" value="Ion_transp-like_CBS"/>
</dbReference>